<dbReference type="InterPro" id="IPR051313">
    <property type="entry name" value="Bact_iron-sidero_bind"/>
</dbReference>
<proteinExistence type="inferred from homology"/>
<evidence type="ECO:0000313" key="7">
    <source>
        <dbReference type="EMBL" id="GGE68254.1"/>
    </source>
</evidence>
<dbReference type="GO" id="GO:1901678">
    <property type="term" value="P:iron coordination entity transport"/>
    <property type="evidence" value="ECO:0007669"/>
    <property type="project" value="UniProtKB-ARBA"/>
</dbReference>
<comment type="similarity">
    <text evidence="2">Belongs to the bacterial solute-binding protein 8 family.</text>
</comment>
<accession>A0A917ARW6</accession>
<dbReference type="SUPFAM" id="SSF53807">
    <property type="entry name" value="Helical backbone' metal receptor"/>
    <property type="match status" value="1"/>
</dbReference>
<keyword evidence="4 5" id="KW-0732">Signal</keyword>
<dbReference type="PANTHER" id="PTHR30532:SF21">
    <property type="entry name" value="SIDEROPHORE-BINDING LIPOPROTEIN YFIY-RELATED"/>
    <property type="match status" value="1"/>
</dbReference>
<gene>
    <name evidence="7" type="primary">fhuD</name>
    <name evidence="7" type="ORF">GCM10007140_17890</name>
</gene>
<reference evidence="7" key="1">
    <citation type="journal article" date="2014" name="Int. J. Syst. Evol. Microbiol.">
        <title>Complete genome sequence of Corynebacterium casei LMG S-19264T (=DSM 44701T), isolated from a smear-ripened cheese.</title>
        <authorList>
            <consortium name="US DOE Joint Genome Institute (JGI-PGF)"/>
            <person name="Walter F."/>
            <person name="Albersmeier A."/>
            <person name="Kalinowski J."/>
            <person name="Ruckert C."/>
        </authorList>
    </citation>
    <scope>NUCLEOTIDE SEQUENCE</scope>
    <source>
        <strain evidence="7">CGMCC 1.12698</strain>
    </source>
</reference>
<feature type="domain" description="Fe/B12 periplasmic-binding" evidence="6">
    <location>
        <begin position="53"/>
        <end position="312"/>
    </location>
</feature>
<dbReference type="AlphaFoldDB" id="A0A917ARW6"/>
<reference evidence="7" key="2">
    <citation type="submission" date="2020-09" db="EMBL/GenBank/DDBJ databases">
        <authorList>
            <person name="Sun Q."/>
            <person name="Zhou Y."/>
        </authorList>
    </citation>
    <scope>NUCLEOTIDE SEQUENCE</scope>
    <source>
        <strain evidence="7">CGMCC 1.12698</strain>
    </source>
</reference>
<evidence type="ECO:0000256" key="3">
    <source>
        <dbReference type="ARBA" id="ARBA00022448"/>
    </source>
</evidence>
<keyword evidence="8" id="KW-1185">Reference proteome</keyword>
<feature type="signal peptide" evidence="5">
    <location>
        <begin position="1"/>
        <end position="22"/>
    </location>
</feature>
<dbReference type="GO" id="GO:0030288">
    <property type="term" value="C:outer membrane-bounded periplasmic space"/>
    <property type="evidence" value="ECO:0007669"/>
    <property type="project" value="TreeGrafter"/>
</dbReference>
<dbReference type="InterPro" id="IPR002491">
    <property type="entry name" value="ABC_transptr_periplasmic_BD"/>
</dbReference>
<evidence type="ECO:0000256" key="2">
    <source>
        <dbReference type="ARBA" id="ARBA00008814"/>
    </source>
</evidence>
<evidence type="ECO:0000259" key="6">
    <source>
        <dbReference type="PROSITE" id="PS50983"/>
    </source>
</evidence>
<name>A0A917ARW6_9BACI</name>
<dbReference type="PROSITE" id="PS51257">
    <property type="entry name" value="PROKAR_LIPOPROTEIN"/>
    <property type="match status" value="1"/>
</dbReference>
<evidence type="ECO:0000256" key="1">
    <source>
        <dbReference type="ARBA" id="ARBA00004193"/>
    </source>
</evidence>
<dbReference type="Gene3D" id="3.40.50.1980">
    <property type="entry name" value="Nitrogenase molybdenum iron protein domain"/>
    <property type="match status" value="2"/>
</dbReference>
<comment type="caution">
    <text evidence="7">The sequence shown here is derived from an EMBL/GenBank/DDBJ whole genome shotgun (WGS) entry which is preliminary data.</text>
</comment>
<dbReference type="PROSITE" id="PS50983">
    <property type="entry name" value="FE_B12_PBP"/>
    <property type="match status" value="1"/>
</dbReference>
<organism evidence="7 8">
    <name type="scientific">Priestia taiwanensis</name>
    <dbReference type="NCBI Taxonomy" id="1347902"/>
    <lineage>
        <taxon>Bacteria</taxon>
        <taxon>Bacillati</taxon>
        <taxon>Bacillota</taxon>
        <taxon>Bacilli</taxon>
        <taxon>Bacillales</taxon>
        <taxon>Bacillaceae</taxon>
        <taxon>Priestia</taxon>
    </lineage>
</organism>
<evidence type="ECO:0000256" key="5">
    <source>
        <dbReference type="SAM" id="SignalP"/>
    </source>
</evidence>
<comment type="subcellular location">
    <subcellularLocation>
        <location evidence="1">Cell membrane</location>
        <topology evidence="1">Lipid-anchor</topology>
    </subcellularLocation>
</comment>
<keyword evidence="3" id="KW-0813">Transport</keyword>
<dbReference type="PANTHER" id="PTHR30532">
    <property type="entry name" value="IRON III DICITRATE-BINDING PERIPLASMIC PROTEIN"/>
    <property type="match status" value="1"/>
</dbReference>
<sequence>MNKKRSLLLMLVVALMSLFAVACTSDKEDAKAADTKTVKHAKGEVEIPVEPKRIVDLSGSTEELILLDKKPITTANTYKEKIQKHLVGDLEGVDPLGWYWGDKVDIEKVMEYKPDMIIINNRQVKLYDQLAKITPATVVLESELDDWRGKFKEVARLFDKEATADAWLKDYDAKAAELSTKVKEQTKDEKFMFLAVAAKNYRVYGNFGYGDILFNDLKLPNIERKDVDKPYDQISLEGLHAFNPDHLVTVNFGGDADKLNEEMKKSVIWNNINAVKNNNVYEIDNETFNSKGFNPIGKMSALEDIEKMLLKK</sequence>
<dbReference type="Proteomes" id="UP000605259">
    <property type="component" value="Unassembled WGS sequence"/>
</dbReference>
<protein>
    <submittedName>
        <fullName evidence="7">Ferrichrome ABC transporter substrate-binding protein</fullName>
    </submittedName>
</protein>
<dbReference type="EMBL" id="BMFK01000001">
    <property type="protein sequence ID" value="GGE68254.1"/>
    <property type="molecule type" value="Genomic_DNA"/>
</dbReference>
<evidence type="ECO:0000256" key="4">
    <source>
        <dbReference type="ARBA" id="ARBA00022729"/>
    </source>
</evidence>
<evidence type="ECO:0000313" key="8">
    <source>
        <dbReference type="Proteomes" id="UP000605259"/>
    </source>
</evidence>
<dbReference type="GO" id="GO:0005886">
    <property type="term" value="C:plasma membrane"/>
    <property type="evidence" value="ECO:0007669"/>
    <property type="project" value="UniProtKB-SubCell"/>
</dbReference>
<dbReference type="Pfam" id="PF01497">
    <property type="entry name" value="Peripla_BP_2"/>
    <property type="match status" value="1"/>
</dbReference>
<feature type="chain" id="PRO_5038929732" evidence="5">
    <location>
        <begin position="23"/>
        <end position="312"/>
    </location>
</feature>
<dbReference type="RefSeq" id="WP_188388017.1">
    <property type="nucleotide sequence ID" value="NZ_BMFK01000001.1"/>
</dbReference>